<dbReference type="PIRSF" id="PIRSF001390">
    <property type="entry name" value="Dipicolinate_synth_subunit_B"/>
    <property type="match status" value="1"/>
</dbReference>
<organism evidence="2 3">
    <name type="scientific">Heliophilum fasciatum</name>
    <dbReference type="NCBI Taxonomy" id="35700"/>
    <lineage>
        <taxon>Bacteria</taxon>
        <taxon>Bacillati</taxon>
        <taxon>Bacillota</taxon>
        <taxon>Clostridia</taxon>
        <taxon>Eubacteriales</taxon>
        <taxon>Heliobacteriaceae</taxon>
        <taxon>Heliophilum</taxon>
    </lineage>
</organism>
<dbReference type="InterPro" id="IPR036551">
    <property type="entry name" value="Flavin_trans-like"/>
</dbReference>
<dbReference type="SUPFAM" id="SSF52507">
    <property type="entry name" value="Homo-oligomeric flavin-containing Cys decarboxylases, HFCD"/>
    <property type="match status" value="1"/>
</dbReference>
<sequence length="197" mass="21461">MRLQGIRLGFAVTGSHCTIPKVVPVLRQLVEQEGASVIPIFSESVLRTDTRFGDAEKWRQLFSSITGHPVWTTIPDVEPIGPKKLLDALLIAPCTGNTIAKFAYGMTDSPVLMAAKSQLRNLRPVVLAISTNDGLGNNLKNLGLLMNMKNVYFVPFGQDDPVGKANSVIARMDLVTETLVTALQGKQIQPVLVDHDE</sequence>
<dbReference type="Proteomes" id="UP000294813">
    <property type="component" value="Unassembled WGS sequence"/>
</dbReference>
<dbReference type="InterPro" id="IPR014214">
    <property type="entry name" value="Dipicolinic_acid_synth_B"/>
</dbReference>
<dbReference type="NCBIfam" id="NF006161">
    <property type="entry name" value="PRK08305.1"/>
    <property type="match status" value="1"/>
</dbReference>
<keyword evidence="3" id="KW-1185">Reference proteome</keyword>
<evidence type="ECO:0000259" key="1">
    <source>
        <dbReference type="Pfam" id="PF02441"/>
    </source>
</evidence>
<feature type="domain" description="Flavoprotein" evidence="1">
    <location>
        <begin position="7"/>
        <end position="168"/>
    </location>
</feature>
<dbReference type="GO" id="GO:0003824">
    <property type="term" value="F:catalytic activity"/>
    <property type="evidence" value="ECO:0007669"/>
    <property type="project" value="InterPro"/>
</dbReference>
<dbReference type="Gene3D" id="3.40.50.1950">
    <property type="entry name" value="Flavin prenyltransferase-like"/>
    <property type="match status" value="1"/>
</dbReference>
<dbReference type="InterPro" id="IPR003382">
    <property type="entry name" value="Flavoprotein"/>
</dbReference>
<dbReference type="AlphaFoldDB" id="A0A4R2RNH4"/>
<gene>
    <name evidence="2" type="ORF">EDD73_10990</name>
</gene>
<name>A0A4R2RNH4_9FIRM</name>
<proteinExistence type="predicted"/>
<dbReference type="NCBIfam" id="TIGR02852">
    <property type="entry name" value="spore_dpaB"/>
    <property type="match status" value="1"/>
</dbReference>
<evidence type="ECO:0000313" key="2">
    <source>
        <dbReference type="EMBL" id="TCP64548.1"/>
    </source>
</evidence>
<accession>A0A4R2RNH4</accession>
<reference evidence="2 3" key="1">
    <citation type="submission" date="2019-03" db="EMBL/GenBank/DDBJ databases">
        <title>Genomic Encyclopedia of Type Strains, Phase IV (KMG-IV): sequencing the most valuable type-strain genomes for metagenomic binning, comparative biology and taxonomic classification.</title>
        <authorList>
            <person name="Goeker M."/>
        </authorList>
    </citation>
    <scope>NUCLEOTIDE SEQUENCE [LARGE SCALE GENOMIC DNA]</scope>
    <source>
        <strain evidence="2 3">DSM 11170</strain>
    </source>
</reference>
<evidence type="ECO:0000313" key="3">
    <source>
        <dbReference type="Proteomes" id="UP000294813"/>
    </source>
</evidence>
<dbReference type="OrthoDB" id="9792688at2"/>
<dbReference type="Pfam" id="PF02441">
    <property type="entry name" value="Flavoprotein"/>
    <property type="match status" value="1"/>
</dbReference>
<protein>
    <submittedName>
        <fullName evidence="2">Dipicolinate synthase subunit B</fullName>
    </submittedName>
</protein>
<comment type="caution">
    <text evidence="2">The sequence shown here is derived from an EMBL/GenBank/DDBJ whole genome shotgun (WGS) entry which is preliminary data.</text>
</comment>
<dbReference type="RefSeq" id="WP_131919015.1">
    <property type="nucleotide sequence ID" value="NZ_JAOQNU010000009.1"/>
</dbReference>
<dbReference type="EMBL" id="SLXT01000009">
    <property type="protein sequence ID" value="TCP64548.1"/>
    <property type="molecule type" value="Genomic_DNA"/>
</dbReference>